<dbReference type="OrthoDB" id="2143914at2759"/>
<organism evidence="3 4">
    <name type="scientific">Delitschia confertaspora ATCC 74209</name>
    <dbReference type="NCBI Taxonomy" id="1513339"/>
    <lineage>
        <taxon>Eukaryota</taxon>
        <taxon>Fungi</taxon>
        <taxon>Dikarya</taxon>
        <taxon>Ascomycota</taxon>
        <taxon>Pezizomycotina</taxon>
        <taxon>Dothideomycetes</taxon>
        <taxon>Pleosporomycetidae</taxon>
        <taxon>Pleosporales</taxon>
        <taxon>Delitschiaceae</taxon>
        <taxon>Delitschia</taxon>
    </lineage>
</organism>
<comment type="caution">
    <text evidence="3">The sequence shown here is derived from an EMBL/GenBank/DDBJ whole genome shotgun (WGS) entry which is preliminary data.</text>
</comment>
<evidence type="ECO:0000313" key="4">
    <source>
        <dbReference type="Proteomes" id="UP000799536"/>
    </source>
</evidence>
<proteinExistence type="predicted"/>
<evidence type="ECO:0000259" key="1">
    <source>
        <dbReference type="PROSITE" id="PS50090"/>
    </source>
</evidence>
<feature type="domain" description="Myb-like" evidence="1">
    <location>
        <begin position="13"/>
        <end position="89"/>
    </location>
</feature>
<protein>
    <submittedName>
        <fullName evidence="3">Transcription factor, Myb superfamily</fullName>
    </submittedName>
</protein>
<dbReference type="PROSITE" id="PS51294">
    <property type="entry name" value="HTH_MYB"/>
    <property type="match status" value="2"/>
</dbReference>
<dbReference type="EMBL" id="ML993850">
    <property type="protein sequence ID" value="KAF2205734.1"/>
    <property type="molecule type" value="Genomic_DNA"/>
</dbReference>
<dbReference type="AlphaFoldDB" id="A0A9P4MTV3"/>
<dbReference type="PROSITE" id="PS50090">
    <property type="entry name" value="MYB_LIKE"/>
    <property type="match status" value="3"/>
</dbReference>
<dbReference type="InterPro" id="IPR050560">
    <property type="entry name" value="MYB_TF"/>
</dbReference>
<dbReference type="Pfam" id="PF13921">
    <property type="entry name" value="Myb_DNA-bind_6"/>
    <property type="match status" value="1"/>
</dbReference>
<dbReference type="SUPFAM" id="SSF46689">
    <property type="entry name" value="Homeodomain-like"/>
    <property type="match status" value="2"/>
</dbReference>
<dbReference type="GO" id="GO:0000978">
    <property type="term" value="F:RNA polymerase II cis-regulatory region sequence-specific DNA binding"/>
    <property type="evidence" value="ECO:0007669"/>
    <property type="project" value="TreeGrafter"/>
</dbReference>
<dbReference type="Gene3D" id="1.10.10.60">
    <property type="entry name" value="Homeodomain-like"/>
    <property type="match status" value="3"/>
</dbReference>
<dbReference type="InterPro" id="IPR009057">
    <property type="entry name" value="Homeodomain-like_sf"/>
</dbReference>
<dbReference type="GO" id="GO:0000278">
    <property type="term" value="P:mitotic cell cycle"/>
    <property type="evidence" value="ECO:0007669"/>
    <property type="project" value="TreeGrafter"/>
</dbReference>
<sequence length="187" mass="21837">MFAVENATTRPLRRTWTPKEDQILRREVQAQCNPPLFYSFSDPTPALLSGIYVLTKTVIRGEVNDWCRIATKLPGRSNKDCRKRWFNSVAGGLKKGTWTKSEDDLLRRGVEDYGHRWTLVAEVVRSRSADQCAKRWQQSLDPDLDHSEWTESEDTILADAVRKWGRHWRDIQARHFPARSKNDIKNR</sequence>
<dbReference type="PANTHER" id="PTHR45614">
    <property type="entry name" value="MYB PROTEIN-RELATED"/>
    <property type="match status" value="1"/>
</dbReference>
<dbReference type="PANTHER" id="PTHR45614:SF265">
    <property type="entry name" value="MYB-LIKE DOMAIN-CONTAINING PROTEIN-RELATED"/>
    <property type="match status" value="1"/>
</dbReference>
<dbReference type="Pfam" id="PF00249">
    <property type="entry name" value="Myb_DNA-binding"/>
    <property type="match status" value="1"/>
</dbReference>
<evidence type="ECO:0000259" key="2">
    <source>
        <dbReference type="PROSITE" id="PS51294"/>
    </source>
</evidence>
<dbReference type="SMART" id="SM00717">
    <property type="entry name" value="SANT"/>
    <property type="match status" value="3"/>
</dbReference>
<evidence type="ECO:0000313" key="3">
    <source>
        <dbReference type="EMBL" id="KAF2205734.1"/>
    </source>
</evidence>
<dbReference type="Proteomes" id="UP000799536">
    <property type="component" value="Unassembled WGS sequence"/>
</dbReference>
<name>A0A9P4MTV3_9PLEO</name>
<dbReference type="InterPro" id="IPR017930">
    <property type="entry name" value="Myb_dom"/>
</dbReference>
<dbReference type="InterPro" id="IPR001005">
    <property type="entry name" value="SANT/Myb"/>
</dbReference>
<reference evidence="3" key="1">
    <citation type="journal article" date="2020" name="Stud. Mycol.">
        <title>101 Dothideomycetes genomes: a test case for predicting lifestyles and emergence of pathogens.</title>
        <authorList>
            <person name="Haridas S."/>
            <person name="Albert R."/>
            <person name="Binder M."/>
            <person name="Bloem J."/>
            <person name="Labutti K."/>
            <person name="Salamov A."/>
            <person name="Andreopoulos B."/>
            <person name="Baker S."/>
            <person name="Barry K."/>
            <person name="Bills G."/>
            <person name="Bluhm B."/>
            <person name="Cannon C."/>
            <person name="Castanera R."/>
            <person name="Culley D."/>
            <person name="Daum C."/>
            <person name="Ezra D."/>
            <person name="Gonzalez J."/>
            <person name="Henrissat B."/>
            <person name="Kuo A."/>
            <person name="Liang C."/>
            <person name="Lipzen A."/>
            <person name="Lutzoni F."/>
            <person name="Magnuson J."/>
            <person name="Mondo S."/>
            <person name="Nolan M."/>
            <person name="Ohm R."/>
            <person name="Pangilinan J."/>
            <person name="Park H.-J."/>
            <person name="Ramirez L."/>
            <person name="Alfaro M."/>
            <person name="Sun H."/>
            <person name="Tritt A."/>
            <person name="Yoshinaga Y."/>
            <person name="Zwiers L.-H."/>
            <person name="Turgeon B."/>
            <person name="Goodwin S."/>
            <person name="Spatafora J."/>
            <person name="Crous P."/>
            <person name="Grigoriev I."/>
        </authorList>
    </citation>
    <scope>NUCLEOTIDE SEQUENCE</scope>
    <source>
        <strain evidence="3">ATCC 74209</strain>
    </source>
</reference>
<keyword evidence="4" id="KW-1185">Reference proteome</keyword>
<feature type="domain" description="Myb-like" evidence="1">
    <location>
        <begin position="90"/>
        <end position="140"/>
    </location>
</feature>
<accession>A0A9P4MTV3</accession>
<feature type="domain" description="HTH myb-type" evidence="2">
    <location>
        <begin position="149"/>
        <end position="187"/>
    </location>
</feature>
<gene>
    <name evidence="3" type="ORF">GQ43DRAFT_361704</name>
</gene>
<dbReference type="GO" id="GO:0000981">
    <property type="term" value="F:DNA-binding transcription factor activity, RNA polymerase II-specific"/>
    <property type="evidence" value="ECO:0007669"/>
    <property type="project" value="TreeGrafter"/>
</dbReference>
<dbReference type="GO" id="GO:0005634">
    <property type="term" value="C:nucleus"/>
    <property type="evidence" value="ECO:0007669"/>
    <property type="project" value="TreeGrafter"/>
</dbReference>
<dbReference type="CDD" id="cd00167">
    <property type="entry name" value="SANT"/>
    <property type="match status" value="3"/>
</dbReference>
<feature type="domain" description="Myb-like" evidence="1">
    <location>
        <begin position="141"/>
        <end position="187"/>
    </location>
</feature>
<dbReference type="GO" id="GO:0045944">
    <property type="term" value="P:positive regulation of transcription by RNA polymerase II"/>
    <property type="evidence" value="ECO:0007669"/>
    <property type="project" value="TreeGrafter"/>
</dbReference>
<feature type="domain" description="HTH myb-type" evidence="2">
    <location>
        <begin position="93"/>
        <end position="144"/>
    </location>
</feature>